<evidence type="ECO:0000313" key="7">
    <source>
        <dbReference type="EMBL" id="KIX09207.1"/>
    </source>
</evidence>
<dbReference type="GO" id="GO:0004499">
    <property type="term" value="F:N,N-dimethylaniline monooxygenase activity"/>
    <property type="evidence" value="ECO:0007669"/>
    <property type="project" value="InterPro"/>
</dbReference>
<evidence type="ECO:0000256" key="5">
    <source>
        <dbReference type="ARBA" id="ARBA00023002"/>
    </source>
</evidence>
<dbReference type="PANTHER" id="PTHR42877">
    <property type="entry name" value="L-ORNITHINE N(5)-MONOOXYGENASE-RELATED"/>
    <property type="match status" value="1"/>
</dbReference>
<dbReference type="AlphaFoldDB" id="A0A0D2G3M9"/>
<evidence type="ECO:0000256" key="2">
    <source>
        <dbReference type="ARBA" id="ARBA00010139"/>
    </source>
</evidence>
<organism evidence="7 8">
    <name type="scientific">Rhinocladiella mackenziei CBS 650.93</name>
    <dbReference type="NCBI Taxonomy" id="1442369"/>
    <lineage>
        <taxon>Eukaryota</taxon>
        <taxon>Fungi</taxon>
        <taxon>Dikarya</taxon>
        <taxon>Ascomycota</taxon>
        <taxon>Pezizomycotina</taxon>
        <taxon>Eurotiomycetes</taxon>
        <taxon>Chaetothyriomycetidae</taxon>
        <taxon>Chaetothyriales</taxon>
        <taxon>Herpotrichiellaceae</taxon>
        <taxon>Rhinocladiella</taxon>
    </lineage>
</organism>
<comment type="similarity">
    <text evidence="2">Belongs to the FAD-binding monooxygenase family.</text>
</comment>
<keyword evidence="3" id="KW-0285">Flavoprotein</keyword>
<dbReference type="GO" id="GO:0050660">
    <property type="term" value="F:flavin adenine dinucleotide binding"/>
    <property type="evidence" value="ECO:0007669"/>
    <property type="project" value="InterPro"/>
</dbReference>
<evidence type="ECO:0000256" key="3">
    <source>
        <dbReference type="ARBA" id="ARBA00022630"/>
    </source>
</evidence>
<proteinExistence type="inferred from homology"/>
<evidence type="ECO:0000256" key="4">
    <source>
        <dbReference type="ARBA" id="ARBA00022827"/>
    </source>
</evidence>
<dbReference type="InterPro" id="IPR051209">
    <property type="entry name" value="FAD-bind_Monooxygenase_sf"/>
</dbReference>
<name>A0A0D2G3M9_9EURO</name>
<dbReference type="VEuPathDB" id="FungiDB:Z518_00286"/>
<dbReference type="Pfam" id="PF00743">
    <property type="entry name" value="FMO-like"/>
    <property type="match status" value="1"/>
</dbReference>
<evidence type="ECO:0000313" key="8">
    <source>
        <dbReference type="Proteomes" id="UP000053617"/>
    </source>
</evidence>
<dbReference type="InterPro" id="IPR036188">
    <property type="entry name" value="FAD/NAD-bd_sf"/>
</dbReference>
<feature type="compositionally biased region" description="Basic and acidic residues" evidence="6">
    <location>
        <begin position="1"/>
        <end position="10"/>
    </location>
</feature>
<dbReference type="OrthoDB" id="74360at2759"/>
<gene>
    <name evidence="7" type="ORF">Z518_00286</name>
</gene>
<accession>A0A0D2G3M9</accession>
<dbReference type="Proteomes" id="UP000053617">
    <property type="component" value="Unassembled WGS sequence"/>
</dbReference>
<reference evidence="7 8" key="1">
    <citation type="submission" date="2015-01" db="EMBL/GenBank/DDBJ databases">
        <title>The Genome Sequence of Rhinocladiella mackenzie CBS 650.93.</title>
        <authorList>
            <consortium name="The Broad Institute Genomics Platform"/>
            <person name="Cuomo C."/>
            <person name="de Hoog S."/>
            <person name="Gorbushina A."/>
            <person name="Stielow B."/>
            <person name="Teixiera M."/>
            <person name="Abouelleil A."/>
            <person name="Chapman S.B."/>
            <person name="Priest M."/>
            <person name="Young S.K."/>
            <person name="Wortman J."/>
            <person name="Nusbaum C."/>
            <person name="Birren B."/>
        </authorList>
    </citation>
    <scope>NUCLEOTIDE SEQUENCE [LARGE SCALE GENOMIC DNA]</scope>
    <source>
        <strain evidence="7 8">CBS 650.93</strain>
    </source>
</reference>
<dbReference type="GO" id="GO:0050661">
    <property type="term" value="F:NADP binding"/>
    <property type="evidence" value="ECO:0007669"/>
    <property type="project" value="InterPro"/>
</dbReference>
<dbReference type="GeneID" id="25288357"/>
<dbReference type="SUPFAM" id="SSF51905">
    <property type="entry name" value="FAD/NAD(P)-binding domain"/>
    <property type="match status" value="3"/>
</dbReference>
<keyword evidence="5" id="KW-0560">Oxidoreductase</keyword>
<dbReference type="PANTHER" id="PTHR42877:SF7">
    <property type="entry name" value="FLAVIN-BINDING MONOOXYGENASE-RELATED"/>
    <property type="match status" value="1"/>
</dbReference>
<dbReference type="Gene3D" id="3.50.50.60">
    <property type="entry name" value="FAD/NAD(P)-binding domain"/>
    <property type="match status" value="2"/>
</dbReference>
<feature type="region of interest" description="Disordered" evidence="6">
    <location>
        <begin position="1"/>
        <end position="54"/>
    </location>
</feature>
<protein>
    <submittedName>
        <fullName evidence="7">Uncharacterized protein</fullName>
    </submittedName>
</protein>
<dbReference type="EMBL" id="KN847475">
    <property type="protein sequence ID" value="KIX09207.1"/>
    <property type="molecule type" value="Genomic_DNA"/>
</dbReference>
<keyword evidence="8" id="KW-1185">Reference proteome</keyword>
<sequence>MAPSIADKETVGANFGPEDAIFPEPKHTLNRDSIPALQSSSNEKPESVFQNGHHRHLNGQNVKYQIRESPMGTRRKLKVIFLGMGCSGINFAHQLRQQMQDVELVIYEKNHDIGGTWLENRYPGCACDIPSVCYQYSWAKSPNWERYYSSSKQIYEYFRKVAEDYDVLKYARLNHRIVEAEWLESQGQWKVKVQRNNDPSDTIVDYSDFFLHGGGVLNNWRWPQIKGLKEFQGHLLHTARWDETLDVRNKKVLVIGAGSSSVQVVPTIVDEVDQLYVVARSPIWVTAGFAPTYAGPNGENFHYSKETQQKFRDDPEFYLSYCKAIESELNVRFKFYINGSDDAREAREYSTREMQRKLMQKPELMDKLIPNNFGVGCRRPTPGNGFLETLTLDKTTVLTKEIQEVTRTGFVDNQGNAHDVDVIICATGFDTSFRPTFPVIVEGKNLQDRFADGVDVVGYLGLSVPDVPNYFIFIGPYGPLGHGSVIPMVEAYTNYIVQVLQKVQAEDIKSVRVNGSVAEAFTRHADLYLKRTAWSGPCSSWFKNGDSSRKPLCWPGSRVHYLTVLQKPRFEDFDIDYLSQNRFNFLGNGFDTREFDGRDITWYYGLLNNEDKQPRSFPDPVY</sequence>
<comment type="cofactor">
    <cofactor evidence="1">
        <name>FAD</name>
        <dbReference type="ChEBI" id="CHEBI:57692"/>
    </cofactor>
</comment>
<evidence type="ECO:0000256" key="1">
    <source>
        <dbReference type="ARBA" id="ARBA00001974"/>
    </source>
</evidence>
<keyword evidence="4" id="KW-0274">FAD</keyword>
<dbReference type="RefSeq" id="XP_013276343.1">
    <property type="nucleotide sequence ID" value="XM_013420889.1"/>
</dbReference>
<dbReference type="InterPro" id="IPR020946">
    <property type="entry name" value="Flavin_mOase-like"/>
</dbReference>
<evidence type="ECO:0000256" key="6">
    <source>
        <dbReference type="SAM" id="MobiDB-lite"/>
    </source>
</evidence>
<dbReference type="HOGENOM" id="CLU_006937_6_1_1"/>